<protein>
    <submittedName>
        <fullName evidence="1">Uncharacterized protein</fullName>
    </submittedName>
</protein>
<dbReference type="EMBL" id="CM023485">
    <property type="protein sequence ID" value="KAH6931441.1"/>
    <property type="molecule type" value="Genomic_DNA"/>
</dbReference>
<evidence type="ECO:0000313" key="2">
    <source>
        <dbReference type="Proteomes" id="UP000821845"/>
    </source>
</evidence>
<organism evidence="1 2">
    <name type="scientific">Hyalomma asiaticum</name>
    <name type="common">Tick</name>
    <dbReference type="NCBI Taxonomy" id="266040"/>
    <lineage>
        <taxon>Eukaryota</taxon>
        <taxon>Metazoa</taxon>
        <taxon>Ecdysozoa</taxon>
        <taxon>Arthropoda</taxon>
        <taxon>Chelicerata</taxon>
        <taxon>Arachnida</taxon>
        <taxon>Acari</taxon>
        <taxon>Parasitiformes</taxon>
        <taxon>Ixodida</taxon>
        <taxon>Ixodoidea</taxon>
        <taxon>Ixodidae</taxon>
        <taxon>Hyalomminae</taxon>
        <taxon>Hyalomma</taxon>
    </lineage>
</organism>
<accession>A0ACB7S907</accession>
<comment type="caution">
    <text evidence="1">The sequence shown here is derived from an EMBL/GenBank/DDBJ whole genome shotgun (WGS) entry which is preliminary data.</text>
</comment>
<keyword evidence="2" id="KW-1185">Reference proteome</keyword>
<name>A0ACB7S907_HYAAI</name>
<gene>
    <name evidence="1" type="ORF">HPB50_024409</name>
</gene>
<proteinExistence type="predicted"/>
<reference evidence="1" key="1">
    <citation type="submission" date="2020-05" db="EMBL/GenBank/DDBJ databases">
        <title>Large-scale comparative analyses of tick genomes elucidate their genetic diversity and vector capacities.</title>
        <authorList>
            <person name="Jia N."/>
            <person name="Wang J."/>
            <person name="Shi W."/>
            <person name="Du L."/>
            <person name="Sun Y."/>
            <person name="Zhan W."/>
            <person name="Jiang J."/>
            <person name="Wang Q."/>
            <person name="Zhang B."/>
            <person name="Ji P."/>
            <person name="Sakyi L.B."/>
            <person name="Cui X."/>
            <person name="Yuan T."/>
            <person name="Jiang B."/>
            <person name="Yang W."/>
            <person name="Lam T.T.-Y."/>
            <person name="Chang Q."/>
            <person name="Ding S."/>
            <person name="Wang X."/>
            <person name="Zhu J."/>
            <person name="Ruan X."/>
            <person name="Zhao L."/>
            <person name="Wei J."/>
            <person name="Que T."/>
            <person name="Du C."/>
            <person name="Cheng J."/>
            <person name="Dai P."/>
            <person name="Han X."/>
            <person name="Huang E."/>
            <person name="Gao Y."/>
            <person name="Liu J."/>
            <person name="Shao H."/>
            <person name="Ye R."/>
            <person name="Li L."/>
            <person name="Wei W."/>
            <person name="Wang X."/>
            <person name="Wang C."/>
            <person name="Yang T."/>
            <person name="Huo Q."/>
            <person name="Li W."/>
            <person name="Guo W."/>
            <person name="Chen H."/>
            <person name="Zhou L."/>
            <person name="Ni X."/>
            <person name="Tian J."/>
            <person name="Zhou Y."/>
            <person name="Sheng Y."/>
            <person name="Liu T."/>
            <person name="Pan Y."/>
            <person name="Xia L."/>
            <person name="Li J."/>
            <person name="Zhao F."/>
            <person name="Cao W."/>
        </authorList>
    </citation>
    <scope>NUCLEOTIDE SEQUENCE</scope>
    <source>
        <strain evidence="1">Hyas-2018</strain>
    </source>
</reference>
<dbReference type="Proteomes" id="UP000821845">
    <property type="component" value="Chromosome 5"/>
</dbReference>
<evidence type="ECO:0000313" key="1">
    <source>
        <dbReference type="EMBL" id="KAH6931441.1"/>
    </source>
</evidence>
<sequence length="409" mass="45976">MADKEDEPTIAQDLVVTKYKMAGEMVNKILKHLVAMCTAGTSVLAICEEGDRQLIEETSKVFKKEKELKKGIAFPTCVSVNNCICHYSPLRSHAEYLLKDGDVVKLDLGAHIDGFIAVVAHTVIVGASLDNKVKGRKADVVKAAYYAAEAALRLVKPGSENNAVTDVIQKVAESYKCKPVEGMLSHQLKQYRIDGEKSIIQNPTEAQRKEHEKCEFELHEVYAIDVLVSTGEGKGREIDTRTTVYKRTDETYLLRSKTSRAFLSIVDKQYASMPFTLRAFEDEAKARMGVVECVNHKLLDPFQVLYEKDGEFVAQFKYTVLLMPSGSHRITGGQLDLELFESEYKVEDEALSVECMWRDMNSWTSSFSLPFFTNKHMLTLTEERALFEPATNIKPQSEFLGPWSGSEVD</sequence>